<dbReference type="eggNOG" id="COG0200">
    <property type="taxonomic scope" value="Bacteria"/>
</dbReference>
<evidence type="ECO:0000256" key="5">
    <source>
        <dbReference type="SAM" id="MobiDB-lite"/>
    </source>
</evidence>
<dbReference type="GO" id="GO:0003735">
    <property type="term" value="F:structural constituent of ribosome"/>
    <property type="evidence" value="ECO:0007669"/>
    <property type="project" value="InterPro"/>
</dbReference>
<dbReference type="InterPro" id="IPR021131">
    <property type="entry name" value="Ribosomal_uL15/eL18"/>
</dbReference>
<dbReference type="HOGENOM" id="CLU_055188_4_2_9"/>
<keyword evidence="4" id="KW-0699">rRNA-binding</keyword>
<dbReference type="InterPro" id="IPR005749">
    <property type="entry name" value="Ribosomal_uL15_bac-type"/>
</dbReference>
<gene>
    <name evidence="4" type="primary">rplO</name>
    <name evidence="7" type="ordered locus">Thit_1954</name>
</gene>
<dbReference type="GO" id="GO:0019843">
    <property type="term" value="F:rRNA binding"/>
    <property type="evidence" value="ECO:0007669"/>
    <property type="project" value="UniProtKB-UniRule"/>
</dbReference>
<feature type="compositionally biased region" description="Gly residues" evidence="5">
    <location>
        <begin position="42"/>
        <end position="52"/>
    </location>
</feature>
<evidence type="ECO:0000259" key="6">
    <source>
        <dbReference type="Pfam" id="PF00828"/>
    </source>
</evidence>
<organism evidence="7 8">
    <name type="scientific">Thermoanaerobacter italicus (strain DSM 9252 / Ab9)</name>
    <dbReference type="NCBI Taxonomy" id="580331"/>
    <lineage>
        <taxon>Bacteria</taxon>
        <taxon>Bacillati</taxon>
        <taxon>Bacillota</taxon>
        <taxon>Clostridia</taxon>
        <taxon>Thermoanaerobacterales</taxon>
        <taxon>Thermoanaerobacteraceae</taxon>
        <taxon>Thermoanaerobacter</taxon>
    </lineage>
</organism>
<dbReference type="AlphaFoldDB" id="D3T4N7"/>
<dbReference type="PANTHER" id="PTHR12934">
    <property type="entry name" value="50S RIBOSOMAL PROTEIN L15"/>
    <property type="match status" value="1"/>
</dbReference>
<sequence>MRLHDLKPAEGARREKKRVGRGIGSGHGKTSCRGQKGQKARSGGGVRPGFEGGQMPLTRRLPKRGFTNIFKKEYAIVNVGTLEERFEEGAVITPEVLIESGIIKDVKDGVKILGDGDLNKKFTVKAHKFSQSTIEKIQAVGGKAEVI</sequence>
<dbReference type="SUPFAM" id="SSF52080">
    <property type="entry name" value="Ribosomal proteins L15p and L18e"/>
    <property type="match status" value="1"/>
</dbReference>
<name>D3T4N7_THEIA</name>
<dbReference type="NCBIfam" id="TIGR01071">
    <property type="entry name" value="rplO_bact"/>
    <property type="match status" value="1"/>
</dbReference>
<evidence type="ECO:0000313" key="8">
    <source>
        <dbReference type="Proteomes" id="UP000001552"/>
    </source>
</evidence>
<dbReference type="KEGG" id="tit:Thit_1954"/>
<evidence type="ECO:0000313" key="7">
    <source>
        <dbReference type="EMBL" id="ADD03189.1"/>
    </source>
</evidence>
<dbReference type="Pfam" id="PF00828">
    <property type="entry name" value="Ribosomal_L27A"/>
    <property type="match status" value="1"/>
</dbReference>
<keyword evidence="3 4" id="KW-0687">Ribonucleoprotein</keyword>
<proteinExistence type="inferred from homology"/>
<dbReference type="InterPro" id="IPR030878">
    <property type="entry name" value="Ribosomal_uL15"/>
</dbReference>
<evidence type="ECO:0000256" key="2">
    <source>
        <dbReference type="ARBA" id="ARBA00022980"/>
    </source>
</evidence>
<dbReference type="Gene3D" id="3.100.10.10">
    <property type="match status" value="1"/>
</dbReference>
<feature type="compositionally biased region" description="Basic and acidic residues" evidence="5">
    <location>
        <begin position="1"/>
        <end position="13"/>
    </location>
</feature>
<evidence type="ECO:0000256" key="1">
    <source>
        <dbReference type="ARBA" id="ARBA00007320"/>
    </source>
</evidence>
<keyword evidence="4" id="KW-0694">RNA-binding</keyword>
<reference evidence="7" key="1">
    <citation type="submission" date="2010-02" db="EMBL/GenBank/DDBJ databases">
        <title>Complete sequence of Thermoanaerobacter italicus Ab9.</title>
        <authorList>
            <consortium name="US DOE Joint Genome Institute"/>
            <person name="Lucas S."/>
            <person name="Copeland A."/>
            <person name="Lapidus A."/>
            <person name="Cheng J.-F."/>
            <person name="Bruce D."/>
            <person name="Goodwin L."/>
            <person name="Pitluck S."/>
            <person name="Chertkov O."/>
            <person name="Detter J.C."/>
            <person name="Han C."/>
            <person name="Tapia R."/>
            <person name="Land M."/>
            <person name="Hauser L."/>
            <person name="Kyrpides N."/>
            <person name="Mikhailova N."/>
            <person name="Hemme C.L."/>
            <person name="Woyke T."/>
        </authorList>
    </citation>
    <scope>NUCLEOTIDE SEQUENCE [LARGE SCALE GENOMIC DNA]</scope>
    <source>
        <strain evidence="7">Ab9</strain>
    </source>
</reference>
<dbReference type="InterPro" id="IPR036227">
    <property type="entry name" value="Ribosomal_uL15/eL18_sf"/>
</dbReference>
<comment type="function">
    <text evidence="4">Binds to the 23S rRNA.</text>
</comment>
<keyword evidence="8" id="KW-1185">Reference proteome</keyword>
<evidence type="ECO:0000256" key="4">
    <source>
        <dbReference type="HAMAP-Rule" id="MF_01341"/>
    </source>
</evidence>
<dbReference type="GO" id="GO:0022625">
    <property type="term" value="C:cytosolic large ribosomal subunit"/>
    <property type="evidence" value="ECO:0007669"/>
    <property type="project" value="TreeGrafter"/>
</dbReference>
<dbReference type="EMBL" id="CP001936">
    <property type="protein sequence ID" value="ADD03189.1"/>
    <property type="molecule type" value="Genomic_DNA"/>
</dbReference>
<accession>D3T4N7</accession>
<dbReference type="RefSeq" id="WP_012995894.1">
    <property type="nucleotide sequence ID" value="NC_013921.1"/>
</dbReference>
<dbReference type="GO" id="GO:0006412">
    <property type="term" value="P:translation"/>
    <property type="evidence" value="ECO:0007669"/>
    <property type="project" value="UniProtKB-UniRule"/>
</dbReference>
<dbReference type="OrthoDB" id="9810293at2"/>
<dbReference type="HAMAP" id="MF_01341">
    <property type="entry name" value="Ribosomal_uL15"/>
    <property type="match status" value="1"/>
</dbReference>
<comment type="similarity">
    <text evidence="1 4">Belongs to the universal ribosomal protein uL15 family.</text>
</comment>
<protein>
    <recommendedName>
        <fullName evidence="4">Large ribosomal subunit protein uL15</fullName>
    </recommendedName>
</protein>
<dbReference type="Proteomes" id="UP000001552">
    <property type="component" value="Chromosome"/>
</dbReference>
<keyword evidence="2 4" id="KW-0689">Ribosomal protein</keyword>
<evidence type="ECO:0000256" key="3">
    <source>
        <dbReference type="ARBA" id="ARBA00023274"/>
    </source>
</evidence>
<comment type="subunit">
    <text evidence="4">Part of the 50S ribosomal subunit.</text>
</comment>
<feature type="region of interest" description="Disordered" evidence="5">
    <location>
        <begin position="1"/>
        <end position="58"/>
    </location>
</feature>
<dbReference type="PANTHER" id="PTHR12934:SF11">
    <property type="entry name" value="LARGE RIBOSOMAL SUBUNIT PROTEIN UL15M"/>
    <property type="match status" value="1"/>
</dbReference>
<feature type="domain" description="Large ribosomal subunit protein uL15/eL18" evidence="6">
    <location>
        <begin position="76"/>
        <end position="145"/>
    </location>
</feature>